<keyword evidence="10" id="KW-0732">Signal</keyword>
<evidence type="ECO:0000256" key="12">
    <source>
        <dbReference type="ARBA" id="ARBA00022741"/>
    </source>
</evidence>
<evidence type="ECO:0000256" key="4">
    <source>
        <dbReference type="ARBA" id="ARBA00022475"/>
    </source>
</evidence>
<keyword evidence="4" id="KW-1003">Cell membrane</keyword>
<evidence type="ECO:0000256" key="13">
    <source>
        <dbReference type="ARBA" id="ARBA00022777"/>
    </source>
</evidence>
<dbReference type="InterPro" id="IPR032675">
    <property type="entry name" value="LRR_dom_sf"/>
</dbReference>
<dbReference type="InterPro" id="IPR001611">
    <property type="entry name" value="Leu-rich_rpt"/>
</dbReference>
<keyword evidence="14 21" id="KW-0067">ATP-binding</keyword>
<dbReference type="InterPro" id="IPR003591">
    <property type="entry name" value="Leu-rich_rpt_typical-subtyp"/>
</dbReference>
<dbReference type="PANTHER" id="PTHR27008">
    <property type="entry name" value="OS04G0122200 PROTEIN"/>
    <property type="match status" value="1"/>
</dbReference>
<dbReference type="PROSITE" id="PS00108">
    <property type="entry name" value="PROTEIN_KINASE_ST"/>
    <property type="match status" value="1"/>
</dbReference>
<keyword evidence="7" id="KW-0433">Leucine-rich repeat</keyword>
<keyword evidence="13 24" id="KW-0418">Kinase</keyword>
<evidence type="ECO:0000256" key="8">
    <source>
        <dbReference type="ARBA" id="ARBA00022679"/>
    </source>
</evidence>
<dbReference type="Proteomes" id="UP000236291">
    <property type="component" value="Unassembled WGS sequence"/>
</dbReference>
<dbReference type="PROSITE" id="PS50011">
    <property type="entry name" value="PROTEIN_KINASE_DOM"/>
    <property type="match status" value="1"/>
</dbReference>
<dbReference type="InterPro" id="IPR008271">
    <property type="entry name" value="Ser/Thr_kinase_AS"/>
</dbReference>
<dbReference type="InterPro" id="IPR000719">
    <property type="entry name" value="Prot_kinase_dom"/>
</dbReference>
<dbReference type="FunFam" id="3.80.10.10:FF:000095">
    <property type="entry name" value="LRR receptor-like serine/threonine-protein kinase GSO1"/>
    <property type="match status" value="1"/>
</dbReference>
<comment type="catalytic activity">
    <reaction evidence="19">
        <text>L-threonyl-[protein] + ATP = O-phospho-L-threonyl-[protein] + ADP + H(+)</text>
        <dbReference type="Rhea" id="RHEA:46608"/>
        <dbReference type="Rhea" id="RHEA-COMP:11060"/>
        <dbReference type="Rhea" id="RHEA-COMP:11605"/>
        <dbReference type="ChEBI" id="CHEBI:15378"/>
        <dbReference type="ChEBI" id="CHEBI:30013"/>
        <dbReference type="ChEBI" id="CHEBI:30616"/>
        <dbReference type="ChEBI" id="CHEBI:61977"/>
        <dbReference type="ChEBI" id="CHEBI:456216"/>
        <dbReference type="EC" id="2.7.11.1"/>
    </reaction>
</comment>
<dbReference type="FunFam" id="3.30.200.20:FF:000661">
    <property type="entry name" value="Serine-threonine protein kinase plant-type"/>
    <property type="match status" value="1"/>
</dbReference>
<dbReference type="Pfam" id="PF13855">
    <property type="entry name" value="LRR_8"/>
    <property type="match status" value="1"/>
</dbReference>
<evidence type="ECO:0000256" key="19">
    <source>
        <dbReference type="ARBA" id="ARBA00047899"/>
    </source>
</evidence>
<comment type="caution">
    <text evidence="24">The sequence shown here is derived from an EMBL/GenBank/DDBJ whole genome shotgun (WGS) entry which is preliminary data.</text>
</comment>
<dbReference type="FunFam" id="1.10.510.10:FF:000358">
    <property type="entry name" value="Putative leucine-rich repeat receptor-like serine/threonine-protein kinase"/>
    <property type="match status" value="1"/>
</dbReference>
<evidence type="ECO:0000256" key="6">
    <source>
        <dbReference type="ARBA" id="ARBA00022553"/>
    </source>
</evidence>
<dbReference type="GO" id="GO:0004674">
    <property type="term" value="F:protein serine/threonine kinase activity"/>
    <property type="evidence" value="ECO:0007669"/>
    <property type="project" value="UniProtKB-KW"/>
</dbReference>
<dbReference type="SUPFAM" id="SSF56112">
    <property type="entry name" value="Protein kinase-like (PK-like)"/>
    <property type="match status" value="1"/>
</dbReference>
<keyword evidence="18" id="KW-0325">Glycoprotein</keyword>
<dbReference type="Pfam" id="PF07714">
    <property type="entry name" value="PK_Tyr_Ser-Thr"/>
    <property type="match status" value="1"/>
</dbReference>
<dbReference type="InterPro" id="IPR051809">
    <property type="entry name" value="Plant_receptor-like_S/T_kinase"/>
</dbReference>
<dbReference type="PANTHER" id="PTHR27008:SF585">
    <property type="entry name" value="PROTEIN KINASE DOMAIN-CONTAINING PROTEIN"/>
    <property type="match status" value="1"/>
</dbReference>
<dbReference type="EC" id="2.7.11.1" evidence="3"/>
<dbReference type="AlphaFoldDB" id="A0A2K3MUV9"/>
<accession>A0A2K3MUV9</accession>
<keyword evidence="16 22" id="KW-0472">Membrane</keyword>
<evidence type="ECO:0000256" key="22">
    <source>
        <dbReference type="SAM" id="Phobius"/>
    </source>
</evidence>
<evidence type="ECO:0000256" key="17">
    <source>
        <dbReference type="ARBA" id="ARBA00023170"/>
    </source>
</evidence>
<evidence type="ECO:0000256" key="7">
    <source>
        <dbReference type="ARBA" id="ARBA00022614"/>
    </source>
</evidence>
<evidence type="ECO:0000259" key="23">
    <source>
        <dbReference type="PROSITE" id="PS50011"/>
    </source>
</evidence>
<evidence type="ECO:0000256" key="14">
    <source>
        <dbReference type="ARBA" id="ARBA00022840"/>
    </source>
</evidence>
<keyword evidence="9 22" id="KW-0812">Transmembrane</keyword>
<dbReference type="GO" id="GO:0005524">
    <property type="term" value="F:ATP binding"/>
    <property type="evidence" value="ECO:0007669"/>
    <property type="project" value="UniProtKB-UniRule"/>
</dbReference>
<dbReference type="FunFam" id="3.80.10.10:FF:000111">
    <property type="entry name" value="LRR receptor-like serine/threonine-protein kinase ERECTA"/>
    <property type="match status" value="1"/>
</dbReference>
<reference evidence="24 25" key="2">
    <citation type="journal article" date="2017" name="Front. Plant Sci.">
        <title>Gene Classification and Mining of Molecular Markers Useful in Red Clover (Trifolium pratense) Breeding.</title>
        <authorList>
            <person name="Istvanek J."/>
            <person name="Dluhosova J."/>
            <person name="Dluhos P."/>
            <person name="Patkova L."/>
            <person name="Nedelnik J."/>
            <person name="Repkova J."/>
        </authorList>
    </citation>
    <scope>NUCLEOTIDE SEQUENCE [LARGE SCALE GENOMIC DNA]</scope>
    <source>
        <strain evidence="25">cv. Tatra</strain>
        <tissue evidence="24">Young leaves</tissue>
    </source>
</reference>
<protein>
    <recommendedName>
        <fullName evidence="3">non-specific serine/threonine protein kinase</fullName>
        <ecNumber evidence="3">2.7.11.1</ecNumber>
    </recommendedName>
</protein>
<evidence type="ECO:0000256" key="16">
    <source>
        <dbReference type="ARBA" id="ARBA00023136"/>
    </source>
</evidence>
<keyword evidence="12 21" id="KW-0547">Nucleotide-binding</keyword>
<evidence type="ECO:0000256" key="5">
    <source>
        <dbReference type="ARBA" id="ARBA00022527"/>
    </source>
</evidence>
<evidence type="ECO:0000256" key="9">
    <source>
        <dbReference type="ARBA" id="ARBA00022692"/>
    </source>
</evidence>
<dbReference type="Gene3D" id="1.10.510.10">
    <property type="entry name" value="Transferase(Phosphotransferase) domain 1"/>
    <property type="match status" value="1"/>
</dbReference>
<comment type="catalytic activity">
    <reaction evidence="20">
        <text>L-seryl-[protein] + ATP = O-phospho-L-seryl-[protein] + ADP + H(+)</text>
        <dbReference type="Rhea" id="RHEA:17989"/>
        <dbReference type="Rhea" id="RHEA-COMP:9863"/>
        <dbReference type="Rhea" id="RHEA-COMP:11604"/>
        <dbReference type="ChEBI" id="CHEBI:15378"/>
        <dbReference type="ChEBI" id="CHEBI:29999"/>
        <dbReference type="ChEBI" id="CHEBI:30616"/>
        <dbReference type="ChEBI" id="CHEBI:83421"/>
        <dbReference type="ChEBI" id="CHEBI:456216"/>
        <dbReference type="EC" id="2.7.11.1"/>
    </reaction>
</comment>
<proteinExistence type="inferred from homology"/>
<dbReference type="InterPro" id="IPR011009">
    <property type="entry name" value="Kinase-like_dom_sf"/>
</dbReference>
<gene>
    <name evidence="24" type="ORF">L195_g017772</name>
</gene>
<evidence type="ECO:0000256" key="10">
    <source>
        <dbReference type="ARBA" id="ARBA00022729"/>
    </source>
</evidence>
<dbReference type="Gene3D" id="3.80.10.10">
    <property type="entry name" value="Ribonuclease Inhibitor"/>
    <property type="match status" value="2"/>
</dbReference>
<dbReference type="SUPFAM" id="SSF52047">
    <property type="entry name" value="RNI-like"/>
    <property type="match status" value="1"/>
</dbReference>
<feature type="binding site" evidence="21">
    <location>
        <position position="464"/>
    </location>
    <ligand>
        <name>ATP</name>
        <dbReference type="ChEBI" id="CHEBI:30616"/>
    </ligand>
</feature>
<evidence type="ECO:0000313" key="25">
    <source>
        <dbReference type="Proteomes" id="UP000236291"/>
    </source>
</evidence>
<feature type="domain" description="Protein kinase" evidence="23">
    <location>
        <begin position="436"/>
        <end position="716"/>
    </location>
</feature>
<dbReference type="SMART" id="SM00220">
    <property type="entry name" value="S_TKc"/>
    <property type="match status" value="1"/>
</dbReference>
<evidence type="ECO:0000256" key="18">
    <source>
        <dbReference type="ARBA" id="ARBA00023180"/>
    </source>
</evidence>
<keyword evidence="8" id="KW-0808">Transferase</keyword>
<dbReference type="SMART" id="SM00369">
    <property type="entry name" value="LRR_TYP"/>
    <property type="match status" value="5"/>
</dbReference>
<dbReference type="EMBL" id="ASHM01012638">
    <property type="protein sequence ID" value="PNX94595.1"/>
    <property type="molecule type" value="Genomic_DNA"/>
</dbReference>
<keyword evidence="6" id="KW-0597">Phosphoprotein</keyword>
<feature type="non-terminal residue" evidence="24">
    <location>
        <position position="1"/>
    </location>
</feature>
<keyword evidence="5" id="KW-0723">Serine/threonine-protein kinase</keyword>
<comment type="similarity">
    <text evidence="2">Belongs to the RLP family.</text>
</comment>
<dbReference type="GO" id="GO:0005886">
    <property type="term" value="C:plasma membrane"/>
    <property type="evidence" value="ECO:0007669"/>
    <property type="project" value="UniProtKB-SubCell"/>
</dbReference>
<evidence type="ECO:0000256" key="15">
    <source>
        <dbReference type="ARBA" id="ARBA00022989"/>
    </source>
</evidence>
<evidence type="ECO:0000313" key="24">
    <source>
        <dbReference type="EMBL" id="PNX94595.1"/>
    </source>
</evidence>
<name>A0A2K3MUV9_TRIPR</name>
<keyword evidence="11" id="KW-0677">Repeat</keyword>
<evidence type="ECO:0000256" key="1">
    <source>
        <dbReference type="ARBA" id="ARBA00004251"/>
    </source>
</evidence>
<dbReference type="InterPro" id="IPR017441">
    <property type="entry name" value="Protein_kinase_ATP_BS"/>
</dbReference>
<keyword evidence="15 22" id="KW-1133">Transmembrane helix</keyword>
<dbReference type="Gene3D" id="3.30.200.20">
    <property type="entry name" value="Phosphorylase Kinase, domain 1"/>
    <property type="match status" value="1"/>
</dbReference>
<dbReference type="STRING" id="57577.A0A2K3MUV9"/>
<dbReference type="Pfam" id="PF00560">
    <property type="entry name" value="LRR_1"/>
    <property type="match status" value="3"/>
</dbReference>
<evidence type="ECO:0000256" key="20">
    <source>
        <dbReference type="ARBA" id="ARBA00048679"/>
    </source>
</evidence>
<feature type="transmembrane region" description="Helical" evidence="22">
    <location>
        <begin position="377"/>
        <end position="399"/>
    </location>
</feature>
<keyword evidence="17 24" id="KW-0675">Receptor</keyword>
<organism evidence="24 25">
    <name type="scientific">Trifolium pratense</name>
    <name type="common">Red clover</name>
    <dbReference type="NCBI Taxonomy" id="57577"/>
    <lineage>
        <taxon>Eukaryota</taxon>
        <taxon>Viridiplantae</taxon>
        <taxon>Streptophyta</taxon>
        <taxon>Embryophyta</taxon>
        <taxon>Tracheophyta</taxon>
        <taxon>Spermatophyta</taxon>
        <taxon>Magnoliopsida</taxon>
        <taxon>eudicotyledons</taxon>
        <taxon>Gunneridae</taxon>
        <taxon>Pentapetalae</taxon>
        <taxon>rosids</taxon>
        <taxon>fabids</taxon>
        <taxon>Fabales</taxon>
        <taxon>Fabaceae</taxon>
        <taxon>Papilionoideae</taxon>
        <taxon>50 kb inversion clade</taxon>
        <taxon>NPAAA clade</taxon>
        <taxon>Hologalegina</taxon>
        <taxon>IRL clade</taxon>
        <taxon>Trifolieae</taxon>
        <taxon>Trifolium</taxon>
    </lineage>
</organism>
<comment type="subcellular location">
    <subcellularLocation>
        <location evidence="1">Cell membrane</location>
        <topology evidence="1">Single-pass type I membrane protein</topology>
    </subcellularLocation>
</comment>
<dbReference type="InterPro" id="IPR001245">
    <property type="entry name" value="Ser-Thr/Tyr_kinase_cat_dom"/>
</dbReference>
<evidence type="ECO:0000256" key="2">
    <source>
        <dbReference type="ARBA" id="ARBA00009592"/>
    </source>
</evidence>
<evidence type="ECO:0000256" key="3">
    <source>
        <dbReference type="ARBA" id="ARBA00012513"/>
    </source>
</evidence>
<sequence>GWIPEEIGYLDKLEYLILEHNSFNGSIPSKLLNISSMKHLELEYNNFSGTIPSNARYSLPNLEKIHFDHNNFVGNIPKNIFNSSKLIEFQFSVNAFSGTLPNIAFEDLRYLKYLALSRNHISSNLPRSIGNITVDHFWADSCGIYGNIPLEFGNMSNLIAFSLNGNNIDGPIPSTFKDLQKLQAFDLSENGLIGSFIEELCEIERSNGLNSTIPFSFWSLKDIIEVDFSSNAFIGNLPLEIGNLRAIVLLDLSGNHISSNIPTTIGSLKTLQNLALADNKLNGSIPTSLGDMVSLISLDLSQNMLTGVIPKSLESLLYLQSINLSYNRLQGEIPDGGPFKNFTAQSFTHNEALCGNSRLHVPQCVKQVKKTSRAKKLLLKCIVPVVVSTVLVVALIILLKQKKRKRNANNLERGLSSFGVARRISYYELVQATNGFSESNLLGRGGFGSVYQGKLPDGEMVAVKVIDLQSEEKSRSFDAECNAMRNLRHRNLVKIISSCSNNLDFKSLVMEFMSNGSLEKWLYSNNHCLNFLQRLNIMIDVASALEYLHHGSSIPVVHCDLKPANVLLDENMVARVSDFGIAKLMDEGQSKTHTQTLATIGYLAPEYGSKGIVSIKGDVYSYGIMLMEIFTRRKPTDDMFVAELSLKTWIRDSMPNSIMEVLDSNLFQENGGKTNDILTHMSSIFGLALNCCEYSPEARLNMADVTASLIKIKTLVLGANGV</sequence>
<reference evidence="24 25" key="1">
    <citation type="journal article" date="2014" name="Am. J. Bot.">
        <title>Genome assembly and annotation for red clover (Trifolium pratense; Fabaceae).</title>
        <authorList>
            <person name="Istvanek J."/>
            <person name="Jaros M."/>
            <person name="Krenek A."/>
            <person name="Repkova J."/>
        </authorList>
    </citation>
    <scope>NUCLEOTIDE SEQUENCE [LARGE SCALE GENOMIC DNA]</scope>
    <source>
        <strain evidence="25">cv. Tatra</strain>
        <tissue evidence="24">Young leaves</tissue>
    </source>
</reference>
<evidence type="ECO:0000256" key="21">
    <source>
        <dbReference type="PROSITE-ProRule" id="PRU10141"/>
    </source>
</evidence>
<dbReference type="PROSITE" id="PS00107">
    <property type="entry name" value="PROTEIN_KINASE_ATP"/>
    <property type="match status" value="1"/>
</dbReference>
<evidence type="ECO:0000256" key="11">
    <source>
        <dbReference type="ARBA" id="ARBA00022737"/>
    </source>
</evidence>